<reference evidence="7" key="1">
    <citation type="submission" date="2019-09" db="EMBL/GenBank/DDBJ databases">
        <title>Characterisation of the sponge microbiome using genome-centric metagenomics.</title>
        <authorList>
            <person name="Engelberts J.P."/>
            <person name="Robbins S.J."/>
            <person name="De Goeij J.M."/>
            <person name="Aranda M."/>
            <person name="Bell S.C."/>
            <person name="Webster N.S."/>
        </authorList>
    </citation>
    <scope>NUCLEOTIDE SEQUENCE</scope>
    <source>
        <strain evidence="7">SB0664_bin_43</strain>
    </source>
</reference>
<dbReference type="InterPro" id="IPR050330">
    <property type="entry name" value="Bact_OuterMem_StrucFunc"/>
</dbReference>
<sequence length="636" mass="66609">MTFRRTVSRLRAIPHLLALAAGAGLCLAAAVWTRNLVESRTLRSIDAGLSQSGHGWTVVQVDGLHVVLSGLAPDDATRFAALSIAGRAASSARITDRMEVSDPVAIQPPEFSIEILRHDDGVSLVGLVPSSMDVESVVSKVREHADDAPVSDLLGIVDFEPADGWHRAVTFGVEALAALPRSKVSVTASQVAINAVAKDADDKRRLERMLRRSAPAGLELSLSISVPRPVVAPFTLRFLIDGDGARFDACAADSEAGRHAILEAARSAGLGDDTACILALGAPTTRWGEAAVAGIAAVAELGGGTFTMSNADVTLVAESGTPLPRFERVSAELEEALPPVFSLKAILPEEARQAEEGPSPEFMAILSPEGHVQLRGKLGSDSTRAAVESLAAAHFGGDHVYSATGLDQDLPGGWTQRVLAALEAMQFLSNGVASVTVDKVTISGNAALEGAQSAIVRVLSGKLGVGAAYELDVTHLDVSEPQMELPMPGECMARVNEVAERKKITFNPASSTFEEDAVETIDAIADVLRECQGIRVEISGHTDSQGRESMNQRLSQARADAVLNAILARRVLGAGLVAKGYGESQPVADNATAAGREANRRIEFRLIGGPEDSSASQAKMQDDDEVVEAGDGGGAE</sequence>
<dbReference type="Gene3D" id="3.30.1330.60">
    <property type="entry name" value="OmpA-like domain"/>
    <property type="match status" value="1"/>
</dbReference>
<evidence type="ECO:0000313" key="7">
    <source>
        <dbReference type="EMBL" id="MXY35150.1"/>
    </source>
</evidence>
<name>A0A6B0Y5Y8_9RHOB</name>
<dbReference type="CDD" id="cd07185">
    <property type="entry name" value="OmpA_C-like"/>
    <property type="match status" value="1"/>
</dbReference>
<dbReference type="PRINTS" id="PR01021">
    <property type="entry name" value="OMPADOMAIN"/>
</dbReference>
<evidence type="ECO:0000256" key="1">
    <source>
        <dbReference type="ARBA" id="ARBA00004442"/>
    </source>
</evidence>
<keyword evidence="3" id="KW-0998">Cell outer membrane</keyword>
<dbReference type="PANTHER" id="PTHR30329">
    <property type="entry name" value="STATOR ELEMENT OF FLAGELLAR MOTOR COMPLEX"/>
    <property type="match status" value="1"/>
</dbReference>
<comment type="caution">
    <text evidence="7">The sequence shown here is derived from an EMBL/GenBank/DDBJ whole genome shotgun (WGS) entry which is preliminary data.</text>
</comment>
<dbReference type="Pfam" id="PF00691">
    <property type="entry name" value="OmpA"/>
    <property type="match status" value="1"/>
</dbReference>
<dbReference type="GO" id="GO:0009279">
    <property type="term" value="C:cell outer membrane"/>
    <property type="evidence" value="ECO:0007669"/>
    <property type="project" value="UniProtKB-SubCell"/>
</dbReference>
<proteinExistence type="predicted"/>
<dbReference type="AlphaFoldDB" id="A0A6B0Y5Y8"/>
<dbReference type="InterPro" id="IPR006664">
    <property type="entry name" value="OMP_bac"/>
</dbReference>
<dbReference type="InterPro" id="IPR006665">
    <property type="entry name" value="OmpA-like"/>
</dbReference>
<evidence type="ECO:0000256" key="3">
    <source>
        <dbReference type="ARBA" id="ARBA00023237"/>
    </source>
</evidence>
<keyword evidence="2 4" id="KW-0472">Membrane</keyword>
<dbReference type="EMBL" id="VXRY01000572">
    <property type="protein sequence ID" value="MXY35150.1"/>
    <property type="molecule type" value="Genomic_DNA"/>
</dbReference>
<evidence type="ECO:0000259" key="6">
    <source>
        <dbReference type="PROSITE" id="PS51123"/>
    </source>
</evidence>
<dbReference type="InterPro" id="IPR036737">
    <property type="entry name" value="OmpA-like_sf"/>
</dbReference>
<evidence type="ECO:0000256" key="5">
    <source>
        <dbReference type="SAM" id="MobiDB-lite"/>
    </source>
</evidence>
<feature type="domain" description="OmpA-like" evidence="6">
    <location>
        <begin position="493"/>
        <end position="610"/>
    </location>
</feature>
<comment type="subcellular location">
    <subcellularLocation>
        <location evidence="1">Cell outer membrane</location>
    </subcellularLocation>
</comment>
<protein>
    <submittedName>
        <fullName evidence="7">OmpA family protein</fullName>
    </submittedName>
</protein>
<feature type="region of interest" description="Disordered" evidence="5">
    <location>
        <begin position="606"/>
        <end position="636"/>
    </location>
</feature>
<organism evidence="7">
    <name type="scientific">Boseongicola sp. SB0664_bin_43</name>
    <dbReference type="NCBI Taxonomy" id="2604844"/>
    <lineage>
        <taxon>Bacteria</taxon>
        <taxon>Pseudomonadati</taxon>
        <taxon>Pseudomonadota</taxon>
        <taxon>Alphaproteobacteria</taxon>
        <taxon>Rhodobacterales</taxon>
        <taxon>Paracoccaceae</taxon>
        <taxon>Boseongicola</taxon>
    </lineage>
</organism>
<gene>
    <name evidence="7" type="ORF">F4Y60_13920</name>
</gene>
<accession>A0A6B0Y5Y8</accession>
<dbReference type="PROSITE" id="PS51123">
    <property type="entry name" value="OMPA_2"/>
    <property type="match status" value="1"/>
</dbReference>
<dbReference type="SUPFAM" id="SSF103088">
    <property type="entry name" value="OmpA-like"/>
    <property type="match status" value="1"/>
</dbReference>
<evidence type="ECO:0000256" key="2">
    <source>
        <dbReference type="ARBA" id="ARBA00023136"/>
    </source>
</evidence>
<dbReference type="Gene3D" id="3.40.1520.20">
    <property type="match status" value="2"/>
</dbReference>
<evidence type="ECO:0000256" key="4">
    <source>
        <dbReference type="PROSITE-ProRule" id="PRU00473"/>
    </source>
</evidence>
<dbReference type="PANTHER" id="PTHR30329:SF21">
    <property type="entry name" value="LIPOPROTEIN YIAD-RELATED"/>
    <property type="match status" value="1"/>
</dbReference>